<evidence type="ECO:0000313" key="15">
    <source>
        <dbReference type="Ensembl" id="ENSLLEP00000031723.1"/>
    </source>
</evidence>
<dbReference type="SUPFAM" id="SSF57667">
    <property type="entry name" value="beta-beta-alpha zinc fingers"/>
    <property type="match status" value="6"/>
</dbReference>
<organism evidence="15 16">
    <name type="scientific">Leptobrachium leishanense</name>
    <name type="common">Leishan spiny toad</name>
    <dbReference type="NCBI Taxonomy" id="445787"/>
    <lineage>
        <taxon>Eukaryota</taxon>
        <taxon>Metazoa</taxon>
        <taxon>Chordata</taxon>
        <taxon>Craniata</taxon>
        <taxon>Vertebrata</taxon>
        <taxon>Euteleostomi</taxon>
        <taxon>Amphibia</taxon>
        <taxon>Batrachia</taxon>
        <taxon>Anura</taxon>
        <taxon>Pelobatoidea</taxon>
        <taxon>Megophryidae</taxon>
        <taxon>Leptobrachium</taxon>
    </lineage>
</organism>
<protein>
    <submittedName>
        <fullName evidence="15">Uncharacterized protein</fullName>
    </submittedName>
</protein>
<feature type="compositionally biased region" description="Polar residues" evidence="12">
    <location>
        <begin position="162"/>
        <end position="185"/>
    </location>
</feature>
<dbReference type="AlphaFoldDB" id="A0A8C5Q419"/>
<dbReference type="PANTHER" id="PTHR23235">
    <property type="entry name" value="KRUEPPEL-LIKE TRANSCRIPTION FACTOR"/>
    <property type="match status" value="1"/>
</dbReference>
<accession>A0A8C5Q419</accession>
<keyword evidence="9" id="KW-0804">Transcription</keyword>
<feature type="domain" description="C2H2-type" evidence="13">
    <location>
        <begin position="571"/>
        <end position="598"/>
    </location>
</feature>
<feature type="domain" description="C2H2-type" evidence="13">
    <location>
        <begin position="543"/>
        <end position="570"/>
    </location>
</feature>
<keyword evidence="5 11" id="KW-0863">Zinc-finger</keyword>
<feature type="domain" description="C2H2-type" evidence="13">
    <location>
        <begin position="844"/>
        <end position="871"/>
    </location>
</feature>
<feature type="compositionally biased region" description="Basic and acidic residues" evidence="12">
    <location>
        <begin position="131"/>
        <end position="141"/>
    </location>
</feature>
<dbReference type="FunFam" id="3.30.160.60:FF:000012">
    <property type="entry name" value="RB-associated KRAB zinc finger protein-like"/>
    <property type="match status" value="1"/>
</dbReference>
<keyword evidence="6" id="KW-0862">Zinc</keyword>
<feature type="domain" description="C2H2-type" evidence="13">
    <location>
        <begin position="788"/>
        <end position="815"/>
    </location>
</feature>
<dbReference type="FunFam" id="3.30.160.60:FF:002063">
    <property type="entry name" value="RB associated KRAB zinc finger"/>
    <property type="match status" value="3"/>
</dbReference>
<evidence type="ECO:0000256" key="4">
    <source>
        <dbReference type="ARBA" id="ARBA00022737"/>
    </source>
</evidence>
<dbReference type="InterPro" id="IPR036051">
    <property type="entry name" value="KRAB_dom_sf"/>
</dbReference>
<dbReference type="Proteomes" id="UP000694569">
    <property type="component" value="Unplaced"/>
</dbReference>
<comment type="similarity">
    <text evidence="2">Belongs to the krueppel C2H2-type zinc-finger protein family.</text>
</comment>
<comment type="subcellular location">
    <subcellularLocation>
        <location evidence="1">Nucleus</location>
    </subcellularLocation>
</comment>
<feature type="domain" description="C2H2-type" evidence="13">
    <location>
        <begin position="872"/>
        <end position="899"/>
    </location>
</feature>
<evidence type="ECO:0000256" key="3">
    <source>
        <dbReference type="ARBA" id="ARBA00022723"/>
    </source>
</evidence>
<evidence type="ECO:0000256" key="1">
    <source>
        <dbReference type="ARBA" id="ARBA00004123"/>
    </source>
</evidence>
<dbReference type="InterPro" id="IPR001909">
    <property type="entry name" value="KRAB"/>
</dbReference>
<dbReference type="PROSITE" id="PS50805">
    <property type="entry name" value="KRAB"/>
    <property type="match status" value="1"/>
</dbReference>
<name>A0A8C5Q419_9ANUR</name>
<dbReference type="Gene3D" id="3.30.160.60">
    <property type="entry name" value="Classic Zinc Finger"/>
    <property type="match status" value="12"/>
</dbReference>
<evidence type="ECO:0000256" key="9">
    <source>
        <dbReference type="ARBA" id="ARBA00023163"/>
    </source>
</evidence>
<dbReference type="GO" id="GO:0000981">
    <property type="term" value="F:DNA-binding transcription factor activity, RNA polymerase II-specific"/>
    <property type="evidence" value="ECO:0007669"/>
    <property type="project" value="TreeGrafter"/>
</dbReference>
<dbReference type="FunFam" id="3.30.160.60:FF:000303">
    <property type="entry name" value="Zinc finger protein 41"/>
    <property type="match status" value="1"/>
</dbReference>
<feature type="compositionally biased region" description="Polar residues" evidence="12">
    <location>
        <begin position="656"/>
        <end position="682"/>
    </location>
</feature>
<evidence type="ECO:0000256" key="6">
    <source>
        <dbReference type="ARBA" id="ARBA00022833"/>
    </source>
</evidence>
<dbReference type="GO" id="GO:0005634">
    <property type="term" value="C:nucleus"/>
    <property type="evidence" value="ECO:0007669"/>
    <property type="project" value="UniProtKB-SubCell"/>
</dbReference>
<evidence type="ECO:0000259" key="13">
    <source>
        <dbReference type="PROSITE" id="PS50157"/>
    </source>
</evidence>
<proteinExistence type="inferred from homology"/>
<feature type="domain" description="C2H2-type" evidence="13">
    <location>
        <begin position="459"/>
        <end position="486"/>
    </location>
</feature>
<keyword evidence="8" id="KW-0238">DNA-binding</keyword>
<dbReference type="FunFam" id="3.30.160.60:FF:000060">
    <property type="entry name" value="zinc finger protein 436"/>
    <property type="match status" value="1"/>
</dbReference>
<evidence type="ECO:0000256" key="11">
    <source>
        <dbReference type="PROSITE-ProRule" id="PRU00042"/>
    </source>
</evidence>
<keyword evidence="3" id="KW-0479">Metal-binding</keyword>
<dbReference type="SMART" id="SM00355">
    <property type="entry name" value="ZnF_C2H2"/>
    <property type="match status" value="12"/>
</dbReference>
<reference evidence="15" key="2">
    <citation type="submission" date="2025-09" db="UniProtKB">
        <authorList>
            <consortium name="Ensembl"/>
        </authorList>
    </citation>
    <scope>IDENTIFICATION</scope>
</reference>
<dbReference type="FunFam" id="3.30.160.60:FF:001730">
    <property type="entry name" value="zinc finger protein 660"/>
    <property type="match status" value="1"/>
</dbReference>
<dbReference type="PANTHER" id="PTHR23235:SF142">
    <property type="entry name" value="ZINC FINGER PROTEIN 384"/>
    <property type="match status" value="1"/>
</dbReference>
<dbReference type="InterPro" id="IPR013087">
    <property type="entry name" value="Znf_C2H2_type"/>
</dbReference>
<feature type="domain" description="KRAB" evidence="14">
    <location>
        <begin position="93"/>
        <end position="164"/>
    </location>
</feature>
<evidence type="ECO:0000256" key="8">
    <source>
        <dbReference type="ARBA" id="ARBA00023125"/>
    </source>
</evidence>
<evidence type="ECO:0000256" key="5">
    <source>
        <dbReference type="ARBA" id="ARBA00022771"/>
    </source>
</evidence>
<dbReference type="FunFam" id="3.30.160.60:FF:001468">
    <property type="entry name" value="Zinc finger protein 672"/>
    <property type="match status" value="1"/>
</dbReference>
<reference evidence="15" key="1">
    <citation type="submission" date="2025-08" db="UniProtKB">
        <authorList>
            <consortium name="Ensembl"/>
        </authorList>
    </citation>
    <scope>IDENTIFICATION</scope>
</reference>
<evidence type="ECO:0000256" key="2">
    <source>
        <dbReference type="ARBA" id="ARBA00006991"/>
    </source>
</evidence>
<feature type="compositionally biased region" description="Basic and acidic residues" evidence="12">
    <location>
        <begin position="148"/>
        <end position="161"/>
    </location>
</feature>
<feature type="domain" description="C2H2-type" evidence="13">
    <location>
        <begin position="431"/>
        <end position="458"/>
    </location>
</feature>
<feature type="compositionally biased region" description="Polar residues" evidence="12">
    <location>
        <begin position="618"/>
        <end position="629"/>
    </location>
</feature>
<feature type="domain" description="C2H2-type" evidence="13">
    <location>
        <begin position="816"/>
        <end position="843"/>
    </location>
</feature>
<feature type="region of interest" description="Disordered" evidence="12">
    <location>
        <begin position="131"/>
        <end position="251"/>
    </location>
</feature>
<keyword evidence="4" id="KW-0677">Repeat</keyword>
<keyword evidence="16" id="KW-1185">Reference proteome</keyword>
<dbReference type="FunFam" id="3.30.160.60:FF:002861">
    <property type="match status" value="1"/>
</dbReference>
<dbReference type="Ensembl" id="ENSLLET00000032941.1">
    <property type="protein sequence ID" value="ENSLLEP00000031723.1"/>
    <property type="gene ID" value="ENSLLEG00000020103.1"/>
</dbReference>
<keyword evidence="10" id="KW-0539">Nucleus</keyword>
<dbReference type="CDD" id="cd07765">
    <property type="entry name" value="KRAB_A-box"/>
    <property type="match status" value="1"/>
</dbReference>
<evidence type="ECO:0000313" key="16">
    <source>
        <dbReference type="Proteomes" id="UP000694569"/>
    </source>
</evidence>
<dbReference type="FunFam" id="3.30.160.60:FF:001530">
    <property type="entry name" value="Zinc finger protein 268"/>
    <property type="match status" value="1"/>
</dbReference>
<sequence length="909" mass="102045">MEEDRNLLVEKILDITLEIISLLTGEDHMVVRRKSAECSMSCMCRDVSEGSCRIRSCSSVSAPRFPLRERHNEQKILELSNQIIRLLTGEVPIRCEDVTVYLSMEEWEYVERHKELYEDLMMEDHRPLRAAGELERDRRDTPSASPQNREETVNKAPDRETSSIPSELNATRANSAVCVSQTSPALTEENLTDLDLSSPTEHQTERKPTMEEPTLWEQGDPTRGNTERRPSGGPSACIKEEPASDEEGDFMETRPQTEPIATCIKEEPSSWSGRNVLDPPTQHLHTDYISVRIKEEPVPCDERDLMDIYPHTVIKEECASFGEENHPGIYSHSECPCAPMKEDPDLCEGSVLHGDTQSLPYRNVAGKPPHSTRNAEPMFNCSGCETCCAGNFELVKRHVKNTTVRSETGMDNFSESDYATEETYDGEEEPFSCYQFGESFTEKASLLTHQTIHQGEKPYVCTECGKCFTQSSSLSAHKRIHTGEKPYKCNDCGKCFTRTPSLAAHRRTHTGEKPYKCDECGKCFTEASNLTTHKKTHTGEKTYKCDECGKYFTRASILAAHKRTHTRERPYKCSDCGKGFTVKHNLLLHLRSHTTDKGATRAAGLAVHENLHADVNMNSYPGNSQAEHPSTSREGGHLGDLCPPAHIKMEEAVSDGSLSDDQQNSVYSETINSKASPKSPQETEPMLKGFPGNSELDQHQEAHTLVTPQIGKAIGSESDFMVEKTNQRKEPLFCSECGKPFKSKSSLIAHMKTHKGVKPYKCTECGKCFTLPSSLKVHRRIHTGEKPYKCIECGRCFTQASSLAAHRRTHTGEKPYKCNECGKCFTESSTLSVHRKRHTYGKIYKCNDCGKCFIQASSLKVHRKTHSADDSYKCNECGKCFTQATNLDAHQMTYSEKKHTDPNVETVLP</sequence>
<keyword evidence="7" id="KW-0805">Transcription regulation</keyword>
<dbReference type="FunFam" id="3.30.160.60:FF:000358">
    <property type="entry name" value="zinc finger protein 24"/>
    <property type="match status" value="1"/>
</dbReference>
<feature type="domain" description="C2H2-type" evidence="13">
    <location>
        <begin position="487"/>
        <end position="514"/>
    </location>
</feature>
<evidence type="ECO:0000256" key="7">
    <source>
        <dbReference type="ARBA" id="ARBA00023015"/>
    </source>
</evidence>
<evidence type="ECO:0000256" key="10">
    <source>
        <dbReference type="ARBA" id="ARBA00023242"/>
    </source>
</evidence>
<dbReference type="Pfam" id="PF01352">
    <property type="entry name" value="KRAB"/>
    <property type="match status" value="1"/>
</dbReference>
<dbReference type="PROSITE" id="PS50157">
    <property type="entry name" value="ZINC_FINGER_C2H2_2"/>
    <property type="match status" value="12"/>
</dbReference>
<evidence type="ECO:0000259" key="14">
    <source>
        <dbReference type="PROSITE" id="PS50805"/>
    </source>
</evidence>
<dbReference type="PROSITE" id="PS00028">
    <property type="entry name" value="ZINC_FINGER_C2H2_1"/>
    <property type="match status" value="10"/>
</dbReference>
<dbReference type="InterPro" id="IPR036236">
    <property type="entry name" value="Znf_C2H2_sf"/>
</dbReference>
<feature type="region of interest" description="Disordered" evidence="12">
    <location>
        <begin position="618"/>
        <end position="695"/>
    </location>
</feature>
<feature type="domain" description="C2H2-type" evidence="13">
    <location>
        <begin position="515"/>
        <end position="542"/>
    </location>
</feature>
<dbReference type="GO" id="GO:0000978">
    <property type="term" value="F:RNA polymerase II cis-regulatory region sequence-specific DNA binding"/>
    <property type="evidence" value="ECO:0007669"/>
    <property type="project" value="TreeGrafter"/>
</dbReference>
<dbReference type="GO" id="GO:0008270">
    <property type="term" value="F:zinc ion binding"/>
    <property type="evidence" value="ECO:0007669"/>
    <property type="project" value="UniProtKB-KW"/>
</dbReference>
<dbReference type="Gene3D" id="6.10.140.140">
    <property type="match status" value="1"/>
</dbReference>
<dbReference type="GeneTree" id="ENSGT00940000154411"/>
<feature type="domain" description="C2H2-type" evidence="13">
    <location>
        <begin position="760"/>
        <end position="787"/>
    </location>
</feature>
<feature type="domain" description="C2H2-type" evidence="13">
    <location>
        <begin position="732"/>
        <end position="759"/>
    </location>
</feature>
<dbReference type="Pfam" id="PF00096">
    <property type="entry name" value="zf-C2H2"/>
    <property type="match status" value="11"/>
</dbReference>
<dbReference type="SUPFAM" id="SSF109640">
    <property type="entry name" value="KRAB domain (Kruppel-associated box)"/>
    <property type="match status" value="1"/>
</dbReference>
<evidence type="ECO:0000256" key="12">
    <source>
        <dbReference type="SAM" id="MobiDB-lite"/>
    </source>
</evidence>